<dbReference type="SUPFAM" id="SSF52540">
    <property type="entry name" value="P-loop containing nucleoside triphosphate hydrolases"/>
    <property type="match status" value="1"/>
</dbReference>
<accession>I0WCD8</accession>
<organism evidence="3 4">
    <name type="scientific">Imtechella halotolerans K1</name>
    <dbReference type="NCBI Taxonomy" id="946077"/>
    <lineage>
        <taxon>Bacteria</taxon>
        <taxon>Pseudomonadati</taxon>
        <taxon>Bacteroidota</taxon>
        <taxon>Flavobacteriia</taxon>
        <taxon>Flavobacteriales</taxon>
        <taxon>Flavobacteriaceae</taxon>
        <taxon>Imtechella</taxon>
    </lineage>
</organism>
<keyword evidence="4" id="KW-1185">Reference proteome</keyword>
<dbReference type="PANTHER" id="PTHR22674:SF6">
    <property type="entry name" value="NTPASE KAP FAMILY P-LOOP DOMAIN-CONTAINING PROTEIN 1"/>
    <property type="match status" value="1"/>
</dbReference>
<gene>
    <name evidence="3" type="ORF">W5A_09500</name>
</gene>
<evidence type="ECO:0000259" key="2">
    <source>
        <dbReference type="Pfam" id="PF07693"/>
    </source>
</evidence>
<feature type="transmembrane region" description="Helical" evidence="1">
    <location>
        <begin position="59"/>
        <end position="80"/>
    </location>
</feature>
<feature type="non-terminal residue" evidence="3">
    <location>
        <position position="761"/>
    </location>
</feature>
<feature type="transmembrane region" description="Helical" evidence="1">
    <location>
        <begin position="100"/>
        <end position="120"/>
    </location>
</feature>
<dbReference type="Proteomes" id="UP000005938">
    <property type="component" value="Unassembled WGS sequence"/>
</dbReference>
<dbReference type="Gene3D" id="3.40.50.300">
    <property type="entry name" value="P-loop containing nucleotide triphosphate hydrolases"/>
    <property type="match status" value="1"/>
</dbReference>
<keyword evidence="1" id="KW-0812">Transmembrane</keyword>
<sequence>MVLIPLFLFFIYNNKIINFIEKYLIIDPPFLNFWLDLIIILISLILISRLIRNFIKYKYLASFLEVYIYSSICFLVTYFYVKKDDLQWTFLLDSIFKINYVFYFLGPLYLFLAFYVYKLFNRHFVKPFMEKSSDNNEFKNDDPLDEIANDKLGYSFIVKRLSSVLVKENHLNSFSIGLVGPFGNGKSSIINLLIDKLKDRAYLKTLKKNDKPIVVHFLPYLNHKEDDIINEFFMALSNKLSLYNGKLSDQILEYSNKLTDLYHNKNLSGLFDKHISRISDQPAKLIYDDINCRLKEIDEKIIVFVDDLDRLNDNEIMQVLKLIRNTANFYNTTFVVALDKQYVLNRLSKENKILNSNFIDKFFQLEVFLPEIEQTVLRNYVLEELIESLKVWDQTFKIKLTNALKDSDNLFDYYVKNFRDSKRFINQIIYDYKNFGEEIDLKDFMNFTYFKLKFPKFIKLLNDNRLLYLNEDTTNGIYKLKSSNQKNKSEGENKFMIFNTKEEDISQYRKYDIFEKILTDDECFKNIINVDCEDRFLLMKTLAYLFGDENIVGSFSSIRKVNNFRMLMQQRIFEDLLTEREFNNLFLESEIDGINVLIDVIQNDNKIDQLLNRFEYFNTDNQTNIERAINIALILFERKEDLGLNEHSLLKLLVNLMDINIKLNHPSYEVTVIPWIKKNIFESSFISTVNKIKIINFVWKLKHGNQRWPLDEIYIIEQSKSIFDSYIEEIKDLWDIRNFNFFSVFHDLKVIPGLKEYMAKK</sequence>
<dbReference type="Pfam" id="PF07693">
    <property type="entry name" value="KAP_NTPase"/>
    <property type="match status" value="1"/>
</dbReference>
<keyword evidence="1" id="KW-0472">Membrane</keyword>
<dbReference type="AlphaFoldDB" id="I0WCD8"/>
<feature type="transmembrane region" description="Helical" evidence="1">
    <location>
        <begin position="30"/>
        <end position="47"/>
    </location>
</feature>
<proteinExistence type="predicted"/>
<feature type="domain" description="KAP NTPase" evidence="2">
    <location>
        <begin position="157"/>
        <end position="428"/>
    </location>
</feature>
<evidence type="ECO:0000256" key="1">
    <source>
        <dbReference type="SAM" id="Phobius"/>
    </source>
</evidence>
<evidence type="ECO:0000313" key="3">
    <source>
        <dbReference type="EMBL" id="EID74054.1"/>
    </source>
</evidence>
<keyword evidence="1" id="KW-1133">Transmembrane helix</keyword>
<dbReference type="PANTHER" id="PTHR22674">
    <property type="entry name" value="NTPASE, KAP FAMILY P-LOOP DOMAIN-CONTAINING 1"/>
    <property type="match status" value="1"/>
</dbReference>
<evidence type="ECO:0000313" key="4">
    <source>
        <dbReference type="Proteomes" id="UP000005938"/>
    </source>
</evidence>
<name>I0WCD8_9FLAO</name>
<dbReference type="eggNOG" id="COG4928">
    <property type="taxonomic scope" value="Bacteria"/>
</dbReference>
<protein>
    <recommendedName>
        <fullName evidence="2">KAP NTPase domain-containing protein</fullName>
    </recommendedName>
</protein>
<dbReference type="InterPro" id="IPR027417">
    <property type="entry name" value="P-loop_NTPase"/>
</dbReference>
<dbReference type="InterPro" id="IPR052754">
    <property type="entry name" value="NTPase_KAP_P-loop"/>
</dbReference>
<dbReference type="EMBL" id="AJJU01000013">
    <property type="protein sequence ID" value="EID74054.1"/>
    <property type="molecule type" value="Genomic_DNA"/>
</dbReference>
<dbReference type="InterPro" id="IPR011646">
    <property type="entry name" value="KAP_P-loop"/>
</dbReference>
<comment type="caution">
    <text evidence="3">The sequence shown here is derived from an EMBL/GenBank/DDBJ whole genome shotgun (WGS) entry which is preliminary data.</text>
</comment>
<reference evidence="3 4" key="1">
    <citation type="journal article" date="2012" name="J. Bacteriol.">
        <title>Genome Sequence of the Halotolerant Bacterium Imtechella halotolerans K1T.</title>
        <authorList>
            <person name="Kumar S."/>
            <person name="Vikram S."/>
            <person name="Subramanian S."/>
            <person name="Raghava G.P."/>
            <person name="Pinnaka A.K."/>
        </authorList>
    </citation>
    <scope>NUCLEOTIDE SEQUENCE [LARGE SCALE GENOMIC DNA]</scope>
    <source>
        <strain evidence="3 4">K1</strain>
    </source>
</reference>